<organism evidence="2 3">
    <name type="scientific">Serinicoccus hydrothermalis</name>
    <dbReference type="NCBI Taxonomy" id="1758689"/>
    <lineage>
        <taxon>Bacteria</taxon>
        <taxon>Bacillati</taxon>
        <taxon>Actinomycetota</taxon>
        <taxon>Actinomycetes</taxon>
        <taxon>Micrococcales</taxon>
        <taxon>Ornithinimicrobiaceae</taxon>
        <taxon>Serinicoccus</taxon>
    </lineage>
</organism>
<dbReference type="AlphaFoldDB" id="A0A1B1N8J9"/>
<dbReference type="KEGG" id="serj:SGUI_0353"/>
<reference evidence="2 3" key="1">
    <citation type="submission" date="2016-03" db="EMBL/GenBank/DDBJ databases">
        <title>Shallow-sea hydrothermal system.</title>
        <authorList>
            <person name="Tang K."/>
        </authorList>
    </citation>
    <scope>NUCLEOTIDE SEQUENCE [LARGE SCALE GENOMIC DNA]</scope>
    <source>
        <strain evidence="2 3">JLT9</strain>
    </source>
</reference>
<dbReference type="EMBL" id="CP014989">
    <property type="protein sequence ID" value="ANS77749.1"/>
    <property type="molecule type" value="Genomic_DNA"/>
</dbReference>
<name>A0A1B1N8J9_9MICO</name>
<sequence length="59" mass="6569">MYASGHPRRSAAPVDHRPGRRVGVSRPTRRRSMRGPPRQAVRDARLTCSVAQICRSALC</sequence>
<evidence type="ECO:0000256" key="1">
    <source>
        <dbReference type="SAM" id="MobiDB-lite"/>
    </source>
</evidence>
<evidence type="ECO:0000313" key="3">
    <source>
        <dbReference type="Proteomes" id="UP000092482"/>
    </source>
</evidence>
<dbReference type="STRING" id="1758689.SGUI_0353"/>
<dbReference type="Proteomes" id="UP000092482">
    <property type="component" value="Chromosome"/>
</dbReference>
<gene>
    <name evidence="2" type="ORF">SGUI_0353</name>
</gene>
<protein>
    <submittedName>
        <fullName evidence="2">Uncharacterized protein</fullName>
    </submittedName>
</protein>
<proteinExistence type="predicted"/>
<evidence type="ECO:0000313" key="2">
    <source>
        <dbReference type="EMBL" id="ANS77749.1"/>
    </source>
</evidence>
<feature type="region of interest" description="Disordered" evidence="1">
    <location>
        <begin position="1"/>
        <end position="40"/>
    </location>
</feature>
<accession>A0A1B1N8J9</accession>
<keyword evidence="3" id="KW-1185">Reference proteome</keyword>